<reference evidence="2" key="1">
    <citation type="submission" date="2016-01" db="EMBL/GenBank/DDBJ databases">
        <authorList>
            <person name="Mitreva M."/>
            <person name="Pepin K.H."/>
            <person name="Mihindukulasuriya K.A."/>
            <person name="Fulton R."/>
            <person name="Fronick C."/>
            <person name="O'Laughlin M."/>
            <person name="Miner T."/>
            <person name="Herter B."/>
            <person name="Rosa B.A."/>
            <person name="Cordes M."/>
            <person name="Tomlinson C."/>
            <person name="Wollam A."/>
            <person name="Palsikar V.B."/>
            <person name="Mardis E.R."/>
            <person name="Wilson R.K."/>
        </authorList>
    </citation>
    <scope>NUCLEOTIDE SEQUENCE [LARGE SCALE GENOMIC DNA]</scope>
    <source>
        <strain evidence="2">DNF00896</strain>
    </source>
</reference>
<protein>
    <recommendedName>
        <fullName evidence="3">Cytidylate kinase</fullName>
    </recommendedName>
</protein>
<sequence>MDKKLIITINREYGSGGRIIGQKLSEKLGIPYYDDEIIRRASEHSAVGEQYFRMNDERPGNNILQRIIGGIKNANNKPSIGDDIVSPDNLFRFESEVIRELAANEACILIGRCSDFVLSSAGDEDFISLFVYADLSTKVDRVMDVDGVDAKEALRRVQRNNRIRKEYYKYYTGEEWDDMTHYDLPLNTSKITLDQGVELILEYLKIRGKL</sequence>
<dbReference type="RefSeq" id="WP_060931754.1">
    <property type="nucleotide sequence ID" value="NZ_KQ959840.1"/>
</dbReference>
<dbReference type="AlphaFoldDB" id="A0A133ZJE8"/>
<dbReference type="Gene3D" id="3.40.50.300">
    <property type="entry name" value="P-loop containing nucleotide triphosphate hydrolases"/>
    <property type="match status" value="1"/>
</dbReference>
<evidence type="ECO:0008006" key="3">
    <source>
        <dbReference type="Google" id="ProtNLM"/>
    </source>
</evidence>
<gene>
    <name evidence="1" type="ORF">HMPREF1866_02113</name>
</gene>
<comment type="caution">
    <text evidence="1">The sequence shown here is derived from an EMBL/GenBank/DDBJ whole genome shotgun (WGS) entry which is preliminary data.</text>
</comment>
<proteinExistence type="predicted"/>
<evidence type="ECO:0000313" key="1">
    <source>
        <dbReference type="EMBL" id="KXB55573.1"/>
    </source>
</evidence>
<dbReference type="Pfam" id="PF13189">
    <property type="entry name" value="Cytidylate_kin2"/>
    <property type="match status" value="1"/>
</dbReference>
<dbReference type="EMBL" id="LSDA01000111">
    <property type="protein sequence ID" value="KXB55573.1"/>
    <property type="molecule type" value="Genomic_DNA"/>
</dbReference>
<organism evidence="1 2">
    <name type="scientific">Lachnoanaerobaculum saburreum</name>
    <dbReference type="NCBI Taxonomy" id="467210"/>
    <lineage>
        <taxon>Bacteria</taxon>
        <taxon>Bacillati</taxon>
        <taxon>Bacillota</taxon>
        <taxon>Clostridia</taxon>
        <taxon>Lachnospirales</taxon>
        <taxon>Lachnospiraceae</taxon>
        <taxon>Lachnoanaerobaculum</taxon>
    </lineage>
</organism>
<dbReference type="OrthoDB" id="9781180at2"/>
<dbReference type="Proteomes" id="UP000070394">
    <property type="component" value="Unassembled WGS sequence"/>
</dbReference>
<dbReference type="SUPFAM" id="SSF52540">
    <property type="entry name" value="P-loop containing nucleoside triphosphate hydrolases"/>
    <property type="match status" value="1"/>
</dbReference>
<keyword evidence="2" id="KW-1185">Reference proteome</keyword>
<accession>A0A133ZJE8</accession>
<dbReference type="STRING" id="467210.HMPREF1866_02113"/>
<evidence type="ECO:0000313" key="2">
    <source>
        <dbReference type="Proteomes" id="UP000070394"/>
    </source>
</evidence>
<dbReference type="InterPro" id="IPR027417">
    <property type="entry name" value="P-loop_NTPase"/>
</dbReference>
<dbReference type="PATRIC" id="fig|467210.3.peg.2091"/>
<name>A0A133ZJE8_9FIRM</name>